<evidence type="ECO:0000313" key="2">
    <source>
        <dbReference type="Proteomes" id="UP000569732"/>
    </source>
</evidence>
<evidence type="ECO:0000313" key="1">
    <source>
        <dbReference type="EMBL" id="NYZ69790.1"/>
    </source>
</evidence>
<name>A0A853I799_9GAMM</name>
<dbReference type="AlphaFoldDB" id="A0A853I799"/>
<dbReference type="Proteomes" id="UP000569732">
    <property type="component" value="Unassembled WGS sequence"/>
</dbReference>
<keyword evidence="2" id="KW-1185">Reference proteome</keyword>
<dbReference type="InterPro" id="IPR011330">
    <property type="entry name" value="Glyco_hydro/deAcase_b/a-brl"/>
</dbReference>
<evidence type="ECO:0008006" key="3">
    <source>
        <dbReference type="Google" id="ProtNLM"/>
    </source>
</evidence>
<accession>A0A853I799</accession>
<protein>
    <recommendedName>
        <fullName evidence="3">Polysaccharide deacetylase</fullName>
    </recommendedName>
</protein>
<dbReference type="Gene3D" id="3.20.20.370">
    <property type="entry name" value="Glycoside hydrolase/deacetylase"/>
    <property type="match status" value="1"/>
</dbReference>
<dbReference type="RefSeq" id="WP_180571765.1">
    <property type="nucleotide sequence ID" value="NZ_JACCKB010000148.1"/>
</dbReference>
<reference evidence="1 2" key="1">
    <citation type="submission" date="2020-07" db="EMBL/GenBank/DDBJ databases">
        <title>Endozoicomonas sp. nov., isolated from sediment.</title>
        <authorList>
            <person name="Gu T."/>
        </authorList>
    </citation>
    <scope>NUCLEOTIDE SEQUENCE [LARGE SCALE GENOMIC DNA]</scope>
    <source>
        <strain evidence="1 2">SM1973</strain>
    </source>
</reference>
<proteinExistence type="predicted"/>
<gene>
    <name evidence="1" type="ORF">H0A36_27645</name>
</gene>
<organism evidence="1 2">
    <name type="scientific">Spartinivicinus marinus</name>
    <dbReference type="NCBI Taxonomy" id="2994442"/>
    <lineage>
        <taxon>Bacteria</taxon>
        <taxon>Pseudomonadati</taxon>
        <taxon>Pseudomonadota</taxon>
        <taxon>Gammaproteobacteria</taxon>
        <taxon>Oceanospirillales</taxon>
        <taxon>Zooshikellaceae</taxon>
        <taxon>Spartinivicinus</taxon>
    </lineage>
</organism>
<dbReference type="EMBL" id="JACCKB010000148">
    <property type="protein sequence ID" value="NYZ69790.1"/>
    <property type="molecule type" value="Genomic_DNA"/>
</dbReference>
<dbReference type="SUPFAM" id="SSF88713">
    <property type="entry name" value="Glycoside hydrolase/deacetylase"/>
    <property type="match status" value="1"/>
</dbReference>
<comment type="caution">
    <text evidence="1">The sequence shown here is derived from an EMBL/GenBank/DDBJ whole genome shotgun (WGS) entry which is preliminary data.</text>
</comment>
<sequence>MKKNSNISSIKSILVPLLITLAFINNALAEGKVVGIISVDWEGYWIKEKDIQKMRQFREDFPEVGMLHFLNAAYYTKHDANYPEITQTIQSVLLPNDEHGLHIHGWRSLVEASGVTFNTSPRMGKKDPISLDKCQPPKDCGHDIDISSYSKSELRNIIRFSKRTLMDEGFDQPVSFRAGGWMTRSNAIQALSEEGIQYDSSAMPPELLKGSPWEKLPLYTWLDRLWSNIDTDTQPYVISRSGQARVLEIPDNGILADYITAEGMLEIFKKNVTKWQKNTDKNIYVSIGFHQESADKYLDRIREAKGLIEAYAQENDIPFEWATFPISQYFPAP</sequence>
<dbReference type="GO" id="GO:0005975">
    <property type="term" value="P:carbohydrate metabolic process"/>
    <property type="evidence" value="ECO:0007669"/>
    <property type="project" value="InterPro"/>
</dbReference>